<organism evidence="1 2">
    <name type="scientific">Glossina pallidipes</name>
    <name type="common">Tsetse fly</name>
    <dbReference type="NCBI Taxonomy" id="7398"/>
    <lineage>
        <taxon>Eukaryota</taxon>
        <taxon>Metazoa</taxon>
        <taxon>Ecdysozoa</taxon>
        <taxon>Arthropoda</taxon>
        <taxon>Hexapoda</taxon>
        <taxon>Insecta</taxon>
        <taxon>Pterygota</taxon>
        <taxon>Neoptera</taxon>
        <taxon>Endopterygota</taxon>
        <taxon>Diptera</taxon>
        <taxon>Brachycera</taxon>
        <taxon>Muscomorpha</taxon>
        <taxon>Hippoboscoidea</taxon>
        <taxon>Glossinidae</taxon>
        <taxon>Glossina</taxon>
    </lineage>
</organism>
<name>A0A1B0ADC4_GLOPL</name>
<evidence type="ECO:0000313" key="2">
    <source>
        <dbReference type="Proteomes" id="UP000092445"/>
    </source>
</evidence>
<accession>A0A1B0ADC4</accession>
<keyword evidence="2" id="KW-1185">Reference proteome</keyword>
<reference evidence="2" key="1">
    <citation type="submission" date="2014-03" db="EMBL/GenBank/DDBJ databases">
        <authorList>
            <person name="Aksoy S."/>
            <person name="Warren W."/>
            <person name="Wilson R.K."/>
        </authorList>
    </citation>
    <scope>NUCLEOTIDE SEQUENCE [LARGE SCALE GENOMIC DNA]</scope>
    <source>
        <strain evidence="2">IAEA</strain>
    </source>
</reference>
<protein>
    <submittedName>
        <fullName evidence="1">Uncharacterized protein</fullName>
    </submittedName>
</protein>
<dbReference type="EnsemblMetazoa" id="GPAI041992-RA">
    <property type="protein sequence ID" value="GPAI041992-PA"/>
    <property type="gene ID" value="GPAI041992"/>
</dbReference>
<evidence type="ECO:0000313" key="1">
    <source>
        <dbReference type="EnsemblMetazoa" id="GPAI041992-PA"/>
    </source>
</evidence>
<dbReference type="VEuPathDB" id="VectorBase:GPAI041992"/>
<proteinExistence type="predicted"/>
<sequence>MSIQLDQLTTIGRYNHKDMHFHLTLFHDASIYLWRLDCVAVRLQYPSPVQRFTRPASKNDLLPPTPRYNYIKFVAVLHSASLNCLIKLYEEVNGILNLDPQLIHQSNKHATVASNFDNSLLKRELSTWTEDVKFFENYITLIDLQIE</sequence>
<dbReference type="Proteomes" id="UP000092445">
    <property type="component" value="Unassembled WGS sequence"/>
</dbReference>
<dbReference type="AlphaFoldDB" id="A0A1B0ADC4"/>
<reference evidence="1" key="2">
    <citation type="submission" date="2020-05" db="UniProtKB">
        <authorList>
            <consortium name="EnsemblMetazoa"/>
        </authorList>
    </citation>
    <scope>IDENTIFICATION</scope>
    <source>
        <strain evidence="1">IAEA</strain>
    </source>
</reference>